<dbReference type="Proteomes" id="UP000789595">
    <property type="component" value="Unassembled WGS sequence"/>
</dbReference>
<dbReference type="OrthoDB" id="420367at2759"/>
<feature type="transmembrane region" description="Helical" evidence="2">
    <location>
        <begin position="240"/>
        <end position="264"/>
    </location>
</feature>
<dbReference type="EMBL" id="CAKKNE010000005">
    <property type="protein sequence ID" value="CAH0378315.1"/>
    <property type="molecule type" value="Genomic_DNA"/>
</dbReference>
<evidence type="ECO:0000313" key="3">
    <source>
        <dbReference type="EMBL" id="CAH0378315.1"/>
    </source>
</evidence>
<feature type="region of interest" description="Disordered" evidence="1">
    <location>
        <begin position="118"/>
        <end position="207"/>
    </location>
</feature>
<dbReference type="AlphaFoldDB" id="A0A8J2SYV7"/>
<evidence type="ECO:0000256" key="1">
    <source>
        <dbReference type="SAM" id="MobiDB-lite"/>
    </source>
</evidence>
<keyword evidence="2" id="KW-1133">Transmembrane helix</keyword>
<keyword evidence="2" id="KW-0812">Transmembrane</keyword>
<protein>
    <recommendedName>
        <fullName evidence="5">GDT1 family protein</fullName>
    </recommendedName>
</protein>
<feature type="transmembrane region" description="Helical" evidence="2">
    <location>
        <begin position="85"/>
        <end position="104"/>
    </location>
</feature>
<name>A0A8J2SYV7_9STRA</name>
<evidence type="ECO:0000256" key="2">
    <source>
        <dbReference type="SAM" id="Phobius"/>
    </source>
</evidence>
<accession>A0A8J2SYV7</accession>
<evidence type="ECO:0008006" key="5">
    <source>
        <dbReference type="Google" id="ProtNLM"/>
    </source>
</evidence>
<reference evidence="3" key="1">
    <citation type="submission" date="2021-11" db="EMBL/GenBank/DDBJ databases">
        <authorList>
            <consortium name="Genoscope - CEA"/>
            <person name="William W."/>
        </authorList>
    </citation>
    <scope>NUCLEOTIDE SEQUENCE</scope>
</reference>
<feature type="transmembrane region" description="Helical" evidence="2">
    <location>
        <begin position="214"/>
        <end position="234"/>
    </location>
</feature>
<gene>
    <name evidence="3" type="ORF">PECAL_5P28260</name>
</gene>
<sequence>MRDEAALFAAQAAEAFVLKTASSIDDVLWFAKFLTRERSRVERGRNIFVYCVICLLQTMLAFLIARSGEEALDAWVHLHHFSSERLLTCIAAGGLGLYSIKLLLEEFEEREMCCYAPKGGYEQTPTSEKKPFPSKKSIDDEDDVNGVEMLEVRSEGSDDSPPRAARAEGSDEKPTASPLHETLEDVDLEANDSGDDNEDDDDEEEMDTSSMRTLIVVAFCGSLDDLTLFVPMLAGGAIGPLALVTGALAATALVVLLCLFLNLFQRVSDCLQKIPLVAITSCFFVYLVLKATVLSGEMR</sequence>
<feature type="compositionally biased region" description="Acidic residues" evidence="1">
    <location>
        <begin position="184"/>
        <end position="207"/>
    </location>
</feature>
<feature type="transmembrane region" description="Helical" evidence="2">
    <location>
        <begin position="47"/>
        <end position="65"/>
    </location>
</feature>
<feature type="transmembrane region" description="Helical" evidence="2">
    <location>
        <begin position="276"/>
        <end position="296"/>
    </location>
</feature>
<keyword evidence="2" id="KW-0472">Membrane</keyword>
<evidence type="ECO:0000313" key="4">
    <source>
        <dbReference type="Proteomes" id="UP000789595"/>
    </source>
</evidence>
<proteinExistence type="predicted"/>
<organism evidence="3 4">
    <name type="scientific">Pelagomonas calceolata</name>
    <dbReference type="NCBI Taxonomy" id="35677"/>
    <lineage>
        <taxon>Eukaryota</taxon>
        <taxon>Sar</taxon>
        <taxon>Stramenopiles</taxon>
        <taxon>Ochrophyta</taxon>
        <taxon>Pelagophyceae</taxon>
        <taxon>Pelagomonadales</taxon>
        <taxon>Pelagomonadaceae</taxon>
        <taxon>Pelagomonas</taxon>
    </lineage>
</organism>
<comment type="caution">
    <text evidence="3">The sequence shown here is derived from an EMBL/GenBank/DDBJ whole genome shotgun (WGS) entry which is preliminary data.</text>
</comment>
<keyword evidence="4" id="KW-1185">Reference proteome</keyword>
<feature type="compositionally biased region" description="Basic and acidic residues" evidence="1">
    <location>
        <begin position="165"/>
        <end position="174"/>
    </location>
</feature>